<proteinExistence type="inferred from homology"/>
<evidence type="ECO:0000256" key="1">
    <source>
        <dbReference type="ARBA" id="ARBA00022723"/>
    </source>
</evidence>
<dbReference type="PANTHER" id="PTHR23264">
    <property type="entry name" value="NUCLEOTIDE-BINDING PROTEIN NBP35 YEAST -RELATED"/>
    <property type="match status" value="1"/>
</dbReference>
<dbReference type="GO" id="GO:0140663">
    <property type="term" value="F:ATP-dependent FeS chaperone activity"/>
    <property type="evidence" value="ECO:0007669"/>
    <property type="project" value="InterPro"/>
</dbReference>
<accession>D8WWN8</accession>
<dbReference type="GO" id="GO:0046872">
    <property type="term" value="F:metal ion binding"/>
    <property type="evidence" value="ECO:0007669"/>
    <property type="project" value="UniProtKB-KW"/>
</dbReference>
<evidence type="ECO:0000313" key="6">
    <source>
        <dbReference type="EMBL" id="ADJ93992.1"/>
    </source>
</evidence>
<dbReference type="Pfam" id="PF10609">
    <property type="entry name" value="ParA"/>
    <property type="match status" value="1"/>
</dbReference>
<dbReference type="GO" id="GO:0016226">
    <property type="term" value="P:iron-sulfur cluster assembly"/>
    <property type="evidence" value="ECO:0007669"/>
    <property type="project" value="InterPro"/>
</dbReference>
<dbReference type="GO" id="GO:0051536">
    <property type="term" value="F:iron-sulfur cluster binding"/>
    <property type="evidence" value="ECO:0007669"/>
    <property type="project" value="UniProtKB-KW"/>
</dbReference>
<dbReference type="HAMAP" id="MF_02040">
    <property type="entry name" value="Mrp_NBP35"/>
    <property type="match status" value="1"/>
</dbReference>
<dbReference type="Gene3D" id="3.40.50.300">
    <property type="entry name" value="P-loop containing nucleotide triphosphate hydrolases"/>
    <property type="match status" value="1"/>
</dbReference>
<dbReference type="GO" id="GO:0005524">
    <property type="term" value="F:ATP binding"/>
    <property type="evidence" value="ECO:0007669"/>
    <property type="project" value="UniProtKB-KW"/>
</dbReference>
<evidence type="ECO:0000256" key="3">
    <source>
        <dbReference type="ARBA" id="ARBA00022840"/>
    </source>
</evidence>
<dbReference type="InterPro" id="IPR027417">
    <property type="entry name" value="P-loop_NTPase"/>
</dbReference>
<dbReference type="GO" id="GO:0005829">
    <property type="term" value="C:cytosol"/>
    <property type="evidence" value="ECO:0007669"/>
    <property type="project" value="TreeGrafter"/>
</dbReference>
<dbReference type="InterPro" id="IPR033756">
    <property type="entry name" value="YlxH/NBP35"/>
</dbReference>
<keyword evidence="1" id="KW-0479">Metal-binding</keyword>
<dbReference type="InterPro" id="IPR019591">
    <property type="entry name" value="Mrp/NBP35_ATP-bd"/>
</dbReference>
<protein>
    <submittedName>
        <fullName evidence="6">Putative nucleotide-binding protein</fullName>
    </submittedName>
</protein>
<dbReference type="PANTHER" id="PTHR23264:SF19">
    <property type="entry name" value="CYTOSOLIC FE-S CLUSTER ASSEMBLY FACTOR NUBP2"/>
    <property type="match status" value="1"/>
</dbReference>
<dbReference type="SUPFAM" id="SSF52540">
    <property type="entry name" value="P-loop containing nucleoside triphosphate hydrolases"/>
    <property type="match status" value="1"/>
</dbReference>
<dbReference type="EMBL" id="GU357982">
    <property type="protein sequence ID" value="ADJ93992.1"/>
    <property type="molecule type" value="Genomic_DNA"/>
</dbReference>
<dbReference type="CDD" id="cd02037">
    <property type="entry name" value="Mrp_NBP35"/>
    <property type="match status" value="1"/>
</dbReference>
<evidence type="ECO:0000256" key="4">
    <source>
        <dbReference type="ARBA" id="ARBA00023004"/>
    </source>
</evidence>
<sequence>MSDSIVKDEIDLIGINVDTSCSYDCANCERYFECKWPQKEDFLKHGFYPLAKANLKNVKRKILVLGGKGGVGKSMLATNLAAALAKLGKKVCVLDQNYDCPAVPIMLGVEGKKLMTGENGFIPVEGAGGVKVVSMGLILSQDEIIIWFHDSKRAATEEFLTNVDFGELDYLIFDIPAGTSSETVNVMKLIPDMDGSIVITVPSEVSQNVAKRAILVSQQAHVPVLGVIENMGPFTCPDCGEIVGILQTGGGEKLAREMGMEYWGSIPMDLEVSSSLDHGNPFVLDNEDFVGSRVIMTAAQKLIKKYD</sequence>
<keyword evidence="5" id="KW-0411">Iron-sulfur</keyword>
<reference evidence="6" key="1">
    <citation type="journal article" date="2010" name="Environ. Microbiol.">
        <title>Identification of enzymes involved in anaerobic benzene degradation by a strictly anaerobic iron-reducing enrichment culture.</title>
        <authorList>
            <person name="Abu Laban N."/>
            <person name="Selesi D."/>
            <person name="Rattei T."/>
            <person name="Tischler P."/>
            <person name="Meckenstock R.U."/>
        </authorList>
    </citation>
    <scope>NUCLEOTIDE SEQUENCE</scope>
</reference>
<feature type="non-terminal residue" evidence="6">
    <location>
        <position position="307"/>
    </location>
</feature>
<keyword evidence="4" id="KW-0408">Iron</keyword>
<keyword evidence="3" id="KW-0067">ATP-binding</keyword>
<name>D8WWN8_9FIRM</name>
<evidence type="ECO:0000256" key="5">
    <source>
        <dbReference type="ARBA" id="ARBA00023014"/>
    </source>
</evidence>
<keyword evidence="2" id="KW-0547">Nucleotide-binding</keyword>
<evidence type="ECO:0000256" key="2">
    <source>
        <dbReference type="ARBA" id="ARBA00022741"/>
    </source>
</evidence>
<organism evidence="6">
    <name type="scientific">Clostridia bacterium enrichment culture clone BF</name>
    <dbReference type="NCBI Taxonomy" id="857391"/>
    <lineage>
        <taxon>Bacteria</taxon>
        <taxon>Bacillati</taxon>
        <taxon>Bacillota</taxon>
        <taxon>Clostridia</taxon>
        <taxon>environmental samples</taxon>
    </lineage>
</organism>
<dbReference type="AlphaFoldDB" id="D8WWN8"/>